<dbReference type="RefSeq" id="WP_394308732.1">
    <property type="nucleotide sequence ID" value="NZ_JBHGPK010000001.1"/>
</dbReference>
<evidence type="ECO:0000313" key="2">
    <source>
        <dbReference type="EMBL" id="MFC2248783.1"/>
    </source>
</evidence>
<proteinExistence type="predicted"/>
<sequence>MSIQEITDTSMLPDNLDEHGEPNQPREAMTATVEPDPKAKIEFHVQMRSWTQSDMEDLIVEAAARQIIGRVADNKLAKMIKERCMALVTEKIDAHLSKITDAIIDQPLTPSFGDKKPVTMREFIGLYPREYLAQTVDRDGKPCQPSSWNDHKSRHQVMVEKFMDAKFKREIEQATNTAIVEIQNVIRNRHAAIIAAEKQRLAEALAKAVAP</sequence>
<dbReference type="Proteomes" id="UP001595190">
    <property type="component" value="Unassembled WGS sequence"/>
</dbReference>
<feature type="region of interest" description="Disordered" evidence="1">
    <location>
        <begin position="1"/>
        <end position="36"/>
    </location>
</feature>
<comment type="caution">
    <text evidence="2">The sequence shown here is derived from an EMBL/GenBank/DDBJ whole genome shotgun (WGS) entry which is preliminary data.</text>
</comment>
<protein>
    <recommendedName>
        <fullName evidence="4">DUF3102 domain-containing protein</fullName>
    </recommendedName>
</protein>
<feature type="compositionally biased region" description="Polar residues" evidence="1">
    <location>
        <begin position="1"/>
        <end position="12"/>
    </location>
</feature>
<accession>A0ABV6Z9E2</accession>
<organism evidence="2 3">
    <name type="scientific">Labrys neptuniae</name>
    <dbReference type="NCBI Taxonomy" id="376174"/>
    <lineage>
        <taxon>Bacteria</taxon>
        <taxon>Pseudomonadati</taxon>
        <taxon>Pseudomonadota</taxon>
        <taxon>Alphaproteobacteria</taxon>
        <taxon>Hyphomicrobiales</taxon>
        <taxon>Xanthobacteraceae</taxon>
        <taxon>Labrys</taxon>
    </lineage>
</organism>
<evidence type="ECO:0000313" key="3">
    <source>
        <dbReference type="Proteomes" id="UP001595190"/>
    </source>
</evidence>
<evidence type="ECO:0000256" key="1">
    <source>
        <dbReference type="SAM" id="MobiDB-lite"/>
    </source>
</evidence>
<gene>
    <name evidence="2" type="ORF">ACETRX_04080</name>
</gene>
<dbReference type="EMBL" id="JBHGPK010000001">
    <property type="protein sequence ID" value="MFC2248783.1"/>
    <property type="molecule type" value="Genomic_DNA"/>
</dbReference>
<name>A0ABV6Z9E2_9HYPH</name>
<evidence type="ECO:0008006" key="4">
    <source>
        <dbReference type="Google" id="ProtNLM"/>
    </source>
</evidence>
<reference evidence="2 3" key="1">
    <citation type="submission" date="2024-09" db="EMBL/GenBank/DDBJ databases">
        <title>Description of Labrys sedimenti sp. nov., isolated from a diclofenac-degrading enrichment culture, and genome-based reclassification of Labrys portucalensis as a later heterotypic synonym of Labrys neptuniae.</title>
        <authorList>
            <person name="Tancsics A."/>
            <person name="Csepanyi A."/>
        </authorList>
    </citation>
    <scope>NUCLEOTIDE SEQUENCE [LARGE SCALE GENOMIC DNA]</scope>
    <source>
        <strain evidence="2 3">LMG 23412</strain>
    </source>
</reference>